<evidence type="ECO:0000313" key="1">
    <source>
        <dbReference type="EMBL" id="EEP67760.1"/>
    </source>
</evidence>
<evidence type="ECO:0000313" key="2">
    <source>
        <dbReference type="Proteomes" id="UP000003009"/>
    </source>
</evidence>
<reference evidence="1" key="1">
    <citation type="submission" date="2009-04" db="EMBL/GenBank/DDBJ databases">
        <authorList>
            <person name="Weinstock G."/>
            <person name="Sodergren E."/>
            <person name="Clifton S."/>
            <person name="Fulton L."/>
            <person name="Fulton B."/>
            <person name="Courtney L."/>
            <person name="Fronick C."/>
            <person name="Harrison M."/>
            <person name="Strong C."/>
            <person name="Farmer C."/>
            <person name="Delahaunty K."/>
            <person name="Markovic C."/>
            <person name="Hall O."/>
            <person name="Minx P."/>
            <person name="Tomlinson C."/>
            <person name="Mitreva M."/>
            <person name="Nelson J."/>
            <person name="Hou S."/>
            <person name="Wollam A."/>
            <person name="Pepin K.H."/>
            <person name="Johnson M."/>
            <person name="Bhonagiri V."/>
            <person name="Nash W.E."/>
            <person name="Warren W."/>
            <person name="Chinwalla A."/>
            <person name="Mardis E.R."/>
            <person name="Wilson R.K."/>
        </authorList>
    </citation>
    <scope>NUCLEOTIDE SEQUENCE [LARGE SCALE GENOMIC DNA]</scope>
    <source>
        <strain evidence="1">ATCC 51147</strain>
    </source>
</reference>
<organism evidence="1 2">
    <name type="scientific">Kingella oralis ATCC 51147</name>
    <dbReference type="NCBI Taxonomy" id="629741"/>
    <lineage>
        <taxon>Bacteria</taxon>
        <taxon>Pseudomonadati</taxon>
        <taxon>Pseudomonadota</taxon>
        <taxon>Betaproteobacteria</taxon>
        <taxon>Neisseriales</taxon>
        <taxon>Neisseriaceae</taxon>
        <taxon>Kingella</taxon>
    </lineage>
</organism>
<name>C4GIY7_9NEIS</name>
<keyword evidence="2" id="KW-1185">Reference proteome</keyword>
<dbReference type="Proteomes" id="UP000003009">
    <property type="component" value="Unassembled WGS sequence"/>
</dbReference>
<accession>C4GIY7</accession>
<gene>
    <name evidence="1" type="ORF">GCWU000324_02010</name>
</gene>
<comment type="caution">
    <text evidence="1">The sequence shown here is derived from an EMBL/GenBank/DDBJ whole genome shotgun (WGS) entry which is preliminary data.</text>
</comment>
<dbReference type="AlphaFoldDB" id="C4GIY7"/>
<dbReference type="EMBL" id="ACJW02000003">
    <property type="protein sequence ID" value="EEP67760.1"/>
    <property type="molecule type" value="Genomic_DNA"/>
</dbReference>
<proteinExistence type="predicted"/>
<protein>
    <submittedName>
        <fullName evidence="1">Uncharacterized protein</fullName>
    </submittedName>
</protein>
<sequence length="44" mass="4960">MGHGVGFLFILRQPEMGLQVCWLLGCGWVMNGVCRFQAAYRVQS</sequence>
<dbReference type="HOGENOM" id="CLU_3217413_0_0_4"/>